<dbReference type="SUPFAM" id="SSF52833">
    <property type="entry name" value="Thioredoxin-like"/>
    <property type="match status" value="1"/>
</dbReference>
<dbReference type="EMBL" id="AHZU02001673">
    <property type="protein sequence ID" value="KFG30043.1"/>
    <property type="molecule type" value="Genomic_DNA"/>
</dbReference>
<evidence type="ECO:0000256" key="1">
    <source>
        <dbReference type="ARBA" id="ARBA00006347"/>
    </source>
</evidence>
<gene>
    <name evidence="5" type="ORF">TGDOM2_255480</name>
</gene>
<dbReference type="AlphaFoldDB" id="A0A086JD25"/>
<dbReference type="GO" id="GO:0034976">
    <property type="term" value="P:response to endoplasmic reticulum stress"/>
    <property type="evidence" value="ECO:0007669"/>
    <property type="project" value="TreeGrafter"/>
</dbReference>
<dbReference type="Proteomes" id="UP000028837">
    <property type="component" value="Unassembled WGS sequence"/>
</dbReference>
<keyword evidence="5" id="KW-0413">Isomerase</keyword>
<keyword evidence="3" id="KW-0472">Membrane</keyword>
<proteinExistence type="inferred from homology"/>
<organism evidence="5 6">
    <name type="scientific">Toxoplasma gondii GAB2-2007-GAL-DOM2</name>
    <dbReference type="NCBI Taxonomy" id="1130820"/>
    <lineage>
        <taxon>Eukaryota</taxon>
        <taxon>Sar</taxon>
        <taxon>Alveolata</taxon>
        <taxon>Apicomplexa</taxon>
        <taxon>Conoidasida</taxon>
        <taxon>Coccidia</taxon>
        <taxon>Eucoccidiorida</taxon>
        <taxon>Eimeriorina</taxon>
        <taxon>Sarcocystidae</taxon>
        <taxon>Toxoplasma</taxon>
    </lineage>
</organism>
<comment type="caution">
    <text evidence="5">The sequence shown here is derived from an EMBL/GenBank/DDBJ whole genome shotgun (WGS) entry which is preliminary data.</text>
</comment>
<dbReference type="OrthoDB" id="72053at2759"/>
<reference evidence="5 6" key="1">
    <citation type="submission" date="2014-02" db="EMBL/GenBank/DDBJ databases">
        <authorList>
            <person name="Sibley D."/>
            <person name="Venepally P."/>
            <person name="Karamycheva S."/>
            <person name="Hadjithomas M."/>
            <person name="Khan A."/>
            <person name="Brunk B."/>
            <person name="Roos D."/>
            <person name="Caler E."/>
            <person name="Lorenzi H."/>
        </authorList>
    </citation>
    <scope>NUCLEOTIDE SEQUENCE [LARGE SCALE GENOMIC DNA]</scope>
    <source>
        <strain evidence="5 6">GAB2-2007-GAL-DOM2</strain>
    </source>
</reference>
<name>A0A086JD25_TOXGO</name>
<evidence type="ECO:0000313" key="5">
    <source>
        <dbReference type="EMBL" id="KFG30043.1"/>
    </source>
</evidence>
<evidence type="ECO:0000256" key="2">
    <source>
        <dbReference type="SAM" id="MobiDB-lite"/>
    </source>
</evidence>
<sequence>MEDPGGLPHSEMGVSWYAPNTNGVIHVSEQKAKVQMRSRSDCNVAEMDHARNEETGKGGARRGRRHSLRVVWWILLFCTFCVFIVFNPYVSSVLFPGVSRVLRTRDAGNASVLESHSSLVGDAFHKSQQEAPEGTPRPEPRRPAMRRGIKYYHWSHKVSSQLQRQQPGIIFFLFYDEKQPTDGGQTAEQKQEEDSKHGSGALGNSVEQVLSDFQDLAVDFSSQPIFHVTVAKSLMHHWGYVLPEGSEERLPLALIVEMNKGWKKFILNDRHLNYEKMRNFEEQYFMGKLSPYLRSEPASTVDSPEQQVVVPLVGDTFRKNVVESKHDALVLFYAPWCGFCKRFEPRLRRLAAEFAKIRSIRFYKMDVTKNDIDHPHTRVERVPHVVLYLREKKLEIPIKFDHSVDDVVEYGKEFLLSHATCKQIDLVAEIDCDFGDTPGHEF</sequence>
<feature type="transmembrane region" description="Helical" evidence="3">
    <location>
        <begin position="70"/>
        <end position="90"/>
    </location>
</feature>
<dbReference type="GO" id="GO:0003756">
    <property type="term" value="F:protein disulfide isomerase activity"/>
    <property type="evidence" value="ECO:0007669"/>
    <property type="project" value="UniProtKB-EC"/>
</dbReference>
<dbReference type="EC" id="5.3.4.1" evidence="5"/>
<keyword evidence="3" id="KW-1133">Transmembrane helix</keyword>
<comment type="similarity">
    <text evidence="1">Belongs to the protein disulfide isomerase family.</text>
</comment>
<dbReference type="GO" id="GO:0006457">
    <property type="term" value="P:protein folding"/>
    <property type="evidence" value="ECO:0007669"/>
    <property type="project" value="TreeGrafter"/>
</dbReference>
<dbReference type="VEuPathDB" id="ToxoDB:TGDOM2_255480"/>
<evidence type="ECO:0000313" key="6">
    <source>
        <dbReference type="Proteomes" id="UP000028837"/>
    </source>
</evidence>
<feature type="domain" description="Thioredoxin" evidence="4">
    <location>
        <begin position="271"/>
        <end position="416"/>
    </location>
</feature>
<dbReference type="PANTHER" id="PTHR18929">
    <property type="entry name" value="PROTEIN DISULFIDE ISOMERASE"/>
    <property type="match status" value="1"/>
</dbReference>
<keyword evidence="3" id="KW-0812">Transmembrane</keyword>
<dbReference type="Gene3D" id="3.40.30.10">
    <property type="entry name" value="Glutaredoxin"/>
    <property type="match status" value="2"/>
</dbReference>
<dbReference type="Pfam" id="PF00085">
    <property type="entry name" value="Thioredoxin"/>
    <property type="match status" value="1"/>
</dbReference>
<dbReference type="InterPro" id="IPR036249">
    <property type="entry name" value="Thioredoxin-like_sf"/>
</dbReference>
<dbReference type="PROSITE" id="PS51352">
    <property type="entry name" value="THIOREDOXIN_2"/>
    <property type="match status" value="1"/>
</dbReference>
<evidence type="ECO:0000256" key="3">
    <source>
        <dbReference type="SAM" id="Phobius"/>
    </source>
</evidence>
<feature type="region of interest" description="Disordered" evidence="2">
    <location>
        <begin position="181"/>
        <end position="203"/>
    </location>
</feature>
<feature type="region of interest" description="Disordered" evidence="2">
    <location>
        <begin position="123"/>
        <end position="143"/>
    </location>
</feature>
<dbReference type="GO" id="GO:0005783">
    <property type="term" value="C:endoplasmic reticulum"/>
    <property type="evidence" value="ECO:0007669"/>
    <property type="project" value="TreeGrafter"/>
</dbReference>
<accession>A0A086JD25</accession>
<evidence type="ECO:0000259" key="4">
    <source>
        <dbReference type="PROSITE" id="PS51352"/>
    </source>
</evidence>
<protein>
    <submittedName>
        <fullName evidence="5">Thioredoxin domain-containing protein</fullName>
        <ecNumber evidence="5">5.3.4.1</ecNumber>
    </submittedName>
</protein>
<dbReference type="InterPro" id="IPR013766">
    <property type="entry name" value="Thioredoxin_domain"/>
</dbReference>